<dbReference type="InterPro" id="IPR001310">
    <property type="entry name" value="Histidine_triad_HIT"/>
</dbReference>
<feature type="active site" description="Tele-AMP-histidine intermediate" evidence="1">
    <location>
        <position position="100"/>
    </location>
</feature>
<dbReference type="InterPro" id="IPR011146">
    <property type="entry name" value="HIT-like"/>
</dbReference>
<reference evidence="6" key="2">
    <citation type="submission" date="2021-03" db="EMBL/GenBank/DDBJ databases">
        <authorList>
            <person name="Jaffe A."/>
        </authorList>
    </citation>
    <scope>NUCLEOTIDE SEQUENCE</scope>
    <source>
        <strain evidence="6">RIFCSPLOWO2_01_FULL_58_19</strain>
    </source>
</reference>
<evidence type="ECO:0000256" key="2">
    <source>
        <dbReference type="PIRSR" id="PIRSR601310-3"/>
    </source>
</evidence>
<feature type="short sequence motif" description="Histidine triad motif" evidence="2 3">
    <location>
        <begin position="98"/>
        <end position="102"/>
    </location>
</feature>
<proteinExistence type="predicted"/>
<dbReference type="PANTHER" id="PTHR46648">
    <property type="entry name" value="HIT FAMILY PROTEIN 1"/>
    <property type="match status" value="1"/>
</dbReference>
<dbReference type="GO" id="GO:0003824">
    <property type="term" value="F:catalytic activity"/>
    <property type="evidence" value="ECO:0007669"/>
    <property type="project" value="InterPro"/>
</dbReference>
<gene>
    <name evidence="5" type="ORF">HA252_06290</name>
    <name evidence="6" type="ORF">J4203_06530</name>
</gene>
<evidence type="ECO:0000313" key="7">
    <source>
        <dbReference type="Proteomes" id="UP000564964"/>
    </source>
</evidence>
<dbReference type="InterPro" id="IPR036265">
    <property type="entry name" value="HIT-like_sf"/>
</dbReference>
<dbReference type="AlphaFoldDB" id="A0A7J4JM64"/>
<comment type="caution">
    <text evidence="5">The sequence shown here is derived from an EMBL/GenBank/DDBJ whole genome shotgun (WGS) entry which is preliminary data.</text>
</comment>
<dbReference type="PANTHER" id="PTHR46648:SF1">
    <property type="entry name" value="ADENOSINE 5'-MONOPHOSPHORAMIDASE HNT1"/>
    <property type="match status" value="1"/>
</dbReference>
<dbReference type="PRINTS" id="PR00332">
    <property type="entry name" value="HISTRIAD"/>
</dbReference>
<dbReference type="Gene3D" id="3.30.428.10">
    <property type="entry name" value="HIT-like"/>
    <property type="match status" value="1"/>
</dbReference>
<evidence type="ECO:0000313" key="6">
    <source>
        <dbReference type="EMBL" id="MBS3063491.1"/>
    </source>
</evidence>
<reference evidence="6" key="3">
    <citation type="submission" date="2021-05" db="EMBL/GenBank/DDBJ databases">
        <title>Protein family content uncovers lineage relationships and bacterial pathway maintenance mechanisms in DPANN archaea.</title>
        <authorList>
            <person name="Castelle C.J."/>
            <person name="Meheust R."/>
            <person name="Jaffe A.L."/>
            <person name="Seitz K."/>
            <person name="Gong X."/>
            <person name="Baker B.J."/>
            <person name="Banfield J.F."/>
        </authorList>
    </citation>
    <scope>NUCLEOTIDE SEQUENCE</scope>
    <source>
        <strain evidence="6">RIFCSPLOWO2_01_FULL_58_19</strain>
    </source>
</reference>
<evidence type="ECO:0000313" key="5">
    <source>
        <dbReference type="EMBL" id="HIH16987.1"/>
    </source>
</evidence>
<evidence type="ECO:0000256" key="1">
    <source>
        <dbReference type="PIRSR" id="PIRSR601310-1"/>
    </source>
</evidence>
<feature type="domain" description="HIT" evidence="4">
    <location>
        <begin position="6"/>
        <end position="113"/>
    </location>
</feature>
<dbReference type="Proteomes" id="UP000564964">
    <property type="component" value="Unassembled WGS sequence"/>
</dbReference>
<organism evidence="5 7">
    <name type="scientific">Candidatus Iainarchaeum sp</name>
    <dbReference type="NCBI Taxonomy" id="3101447"/>
    <lineage>
        <taxon>Archaea</taxon>
        <taxon>Candidatus Iainarchaeota</taxon>
        <taxon>Candidatus Iainarchaeia</taxon>
        <taxon>Candidatus Iainarchaeales</taxon>
        <taxon>Candidatus Iainarchaeaceae</taxon>
        <taxon>Candidatus Iainarchaeum</taxon>
    </lineage>
</organism>
<dbReference type="GO" id="GO:0009117">
    <property type="term" value="P:nucleotide metabolic process"/>
    <property type="evidence" value="ECO:0007669"/>
    <property type="project" value="TreeGrafter"/>
</dbReference>
<dbReference type="Pfam" id="PF01230">
    <property type="entry name" value="HIT"/>
    <property type="match status" value="1"/>
</dbReference>
<evidence type="ECO:0000259" key="4">
    <source>
        <dbReference type="PROSITE" id="PS51084"/>
    </source>
</evidence>
<dbReference type="PROSITE" id="PS51084">
    <property type="entry name" value="HIT_2"/>
    <property type="match status" value="1"/>
</dbReference>
<evidence type="ECO:0000256" key="3">
    <source>
        <dbReference type="PROSITE-ProRule" id="PRU00464"/>
    </source>
</evidence>
<accession>A0A7J4JM64</accession>
<dbReference type="SUPFAM" id="SSF54197">
    <property type="entry name" value="HIT-like"/>
    <property type="match status" value="1"/>
</dbReference>
<dbReference type="Proteomes" id="UP000678237">
    <property type="component" value="Unassembled WGS sequence"/>
</dbReference>
<sequence length="139" mass="15259">MNSDCVFCKVVAGQLPCVKVFENEHVVSFMDIYPAADGHCLVVLKRHAPTVAEARDEELAAAILAAKKLGAAVMKATDSPGFNILQSNDRVAGQVIFHVHFHVIPRKADDGLNFVHNRFKAEMPGLETVSERIKAHLKK</sequence>
<dbReference type="EMBL" id="JAGVWE010000005">
    <property type="protein sequence ID" value="MBS3063491.1"/>
    <property type="molecule type" value="Genomic_DNA"/>
</dbReference>
<dbReference type="EMBL" id="DUGH01000149">
    <property type="protein sequence ID" value="HIH16987.1"/>
    <property type="molecule type" value="Genomic_DNA"/>
</dbReference>
<name>A0A7J4JM64_9ARCH</name>
<reference evidence="5" key="1">
    <citation type="journal article" date="2020" name="bioRxiv">
        <title>A rank-normalized archaeal taxonomy based on genome phylogeny resolves widespread incomplete and uneven classifications.</title>
        <authorList>
            <person name="Rinke C."/>
            <person name="Chuvochina M."/>
            <person name="Mussig A.J."/>
            <person name="Chaumeil P.-A."/>
            <person name="Waite D.W."/>
            <person name="Whitman W.B."/>
            <person name="Parks D.H."/>
            <person name="Hugenholtz P."/>
        </authorList>
    </citation>
    <scope>NUCLEOTIDE SEQUENCE</scope>
    <source>
        <strain evidence="5">UBA10219</strain>
    </source>
</reference>
<protein>
    <submittedName>
        <fullName evidence="5">HIT domain-containing protein</fullName>
    </submittedName>
</protein>